<protein>
    <submittedName>
        <fullName evidence="1">Uridine kinase</fullName>
    </submittedName>
</protein>
<dbReference type="SUPFAM" id="SSF52540">
    <property type="entry name" value="P-loop containing nucleoside triphosphate hydrolases"/>
    <property type="match status" value="1"/>
</dbReference>
<keyword evidence="2" id="KW-1185">Reference proteome</keyword>
<keyword evidence="1" id="KW-0418">Kinase</keyword>
<dbReference type="InterPro" id="IPR027417">
    <property type="entry name" value="P-loop_NTPase"/>
</dbReference>
<keyword evidence="1" id="KW-0808">Transferase</keyword>
<accession>A0A6P1TI05</accession>
<dbReference type="NCBIfam" id="NF005253">
    <property type="entry name" value="PRK06762.1-4"/>
    <property type="match status" value="1"/>
</dbReference>
<evidence type="ECO:0000313" key="2">
    <source>
        <dbReference type="Proteomes" id="UP000464314"/>
    </source>
</evidence>
<sequence length="168" mass="19570">MNKKSKIIILRGNSGSGKTTVAKSLQNRFGHGTLLISQDVIRREMLWVKDGMGTQAVPLLLGLIKYGKENCDIVILEGILNSNWYKELFEQIKLEFDPWIYAYYYEIPFEETLIRHQTKPNCDDFGEEEMKHWWNEKDYIGIIPEKTIAADFSLDRTVDMIFEDVISD</sequence>
<proteinExistence type="predicted"/>
<dbReference type="Gene3D" id="3.40.50.300">
    <property type="entry name" value="P-loop containing nucleotide triphosphate hydrolases"/>
    <property type="match status" value="1"/>
</dbReference>
<reference evidence="1 2" key="1">
    <citation type="submission" date="2020-01" db="EMBL/GenBank/DDBJ databases">
        <title>Genome analysis of Anaerocolumna sp. CBA3638.</title>
        <authorList>
            <person name="Kim J."/>
            <person name="Roh S.W."/>
        </authorList>
    </citation>
    <scope>NUCLEOTIDE SEQUENCE [LARGE SCALE GENOMIC DNA]</scope>
    <source>
        <strain evidence="1 2">CBA3638</strain>
    </source>
</reference>
<name>A0A6P1TI05_9FIRM</name>
<dbReference type="NCBIfam" id="NF005255">
    <property type="entry name" value="PRK06762.2-2"/>
    <property type="match status" value="1"/>
</dbReference>
<dbReference type="RefSeq" id="WP_161836240.1">
    <property type="nucleotide sequence ID" value="NZ_CP048000.1"/>
</dbReference>
<dbReference type="Proteomes" id="UP000464314">
    <property type="component" value="Chromosome"/>
</dbReference>
<dbReference type="Pfam" id="PF13671">
    <property type="entry name" value="AAA_33"/>
    <property type="match status" value="1"/>
</dbReference>
<dbReference type="KEGG" id="anr:Ana3638_01050"/>
<dbReference type="AlphaFoldDB" id="A0A6P1TI05"/>
<gene>
    <name evidence="1" type="ORF">Ana3638_01050</name>
</gene>
<evidence type="ECO:0000313" key="1">
    <source>
        <dbReference type="EMBL" id="QHQ59556.1"/>
    </source>
</evidence>
<dbReference type="GO" id="GO:0016301">
    <property type="term" value="F:kinase activity"/>
    <property type="evidence" value="ECO:0007669"/>
    <property type="project" value="UniProtKB-KW"/>
</dbReference>
<dbReference type="EMBL" id="CP048000">
    <property type="protein sequence ID" value="QHQ59556.1"/>
    <property type="molecule type" value="Genomic_DNA"/>
</dbReference>
<organism evidence="1 2">
    <name type="scientific">Anaerocolumna sedimenticola</name>
    <dbReference type="NCBI Taxonomy" id="2696063"/>
    <lineage>
        <taxon>Bacteria</taxon>
        <taxon>Bacillati</taxon>
        <taxon>Bacillota</taxon>
        <taxon>Clostridia</taxon>
        <taxon>Lachnospirales</taxon>
        <taxon>Lachnospiraceae</taxon>
        <taxon>Anaerocolumna</taxon>
    </lineage>
</organism>